<dbReference type="Proteomes" id="UP001500390">
    <property type="component" value="Unassembled WGS sequence"/>
</dbReference>
<comment type="caution">
    <text evidence="1">The sequence shown here is derived from an EMBL/GenBank/DDBJ whole genome shotgun (WGS) entry which is preliminary data.</text>
</comment>
<evidence type="ECO:0000313" key="1">
    <source>
        <dbReference type="EMBL" id="GAA4386515.1"/>
    </source>
</evidence>
<keyword evidence="2" id="KW-1185">Reference proteome</keyword>
<evidence type="ECO:0000313" key="2">
    <source>
        <dbReference type="Proteomes" id="UP001500390"/>
    </source>
</evidence>
<organism evidence="1 2">
    <name type="scientific">Ornithinibacter aureus</name>
    <dbReference type="NCBI Taxonomy" id="622664"/>
    <lineage>
        <taxon>Bacteria</taxon>
        <taxon>Bacillati</taxon>
        <taxon>Actinomycetota</taxon>
        <taxon>Actinomycetes</taxon>
        <taxon>Micrococcales</taxon>
        <taxon>Intrasporangiaceae</taxon>
        <taxon>Ornithinibacter</taxon>
    </lineage>
</organism>
<dbReference type="EMBL" id="BAABFX010000003">
    <property type="protein sequence ID" value="GAA4386515.1"/>
    <property type="molecule type" value="Genomic_DNA"/>
</dbReference>
<accession>A0ABP8J7P5</accession>
<protein>
    <submittedName>
        <fullName evidence="1">Uncharacterized protein</fullName>
    </submittedName>
</protein>
<proteinExistence type="predicted"/>
<name>A0ABP8J7P5_9MICO</name>
<sequence length="61" mass="6571">MHHPELRKVAEVDDEVRQWLAETYANARTSSPHMLRDANHSAALRRVMGATGAAGLASGCG</sequence>
<reference evidence="2" key="1">
    <citation type="journal article" date="2019" name="Int. J. Syst. Evol. Microbiol.">
        <title>The Global Catalogue of Microorganisms (GCM) 10K type strain sequencing project: providing services to taxonomists for standard genome sequencing and annotation.</title>
        <authorList>
            <consortium name="The Broad Institute Genomics Platform"/>
            <consortium name="The Broad Institute Genome Sequencing Center for Infectious Disease"/>
            <person name="Wu L."/>
            <person name="Ma J."/>
        </authorList>
    </citation>
    <scope>NUCLEOTIDE SEQUENCE [LARGE SCALE GENOMIC DNA]</scope>
    <source>
        <strain evidence="2">JCM 17738</strain>
    </source>
</reference>
<gene>
    <name evidence="1" type="ORF">GCM10023153_00220</name>
</gene>